<evidence type="ECO:0000313" key="2">
    <source>
        <dbReference type="EMBL" id="KAK7690451.1"/>
    </source>
</evidence>
<dbReference type="Proteomes" id="UP001385951">
    <property type="component" value="Unassembled WGS sequence"/>
</dbReference>
<comment type="caution">
    <text evidence="2">The sequence shown here is derived from an EMBL/GenBank/DDBJ whole genome shotgun (WGS) entry which is preliminary data.</text>
</comment>
<proteinExistence type="predicted"/>
<name>A0AAW0GLI9_9APHY</name>
<reference evidence="2 3" key="1">
    <citation type="submission" date="2022-09" db="EMBL/GenBank/DDBJ databases">
        <authorList>
            <person name="Palmer J.M."/>
        </authorList>
    </citation>
    <scope>NUCLEOTIDE SEQUENCE [LARGE SCALE GENOMIC DNA]</scope>
    <source>
        <strain evidence="2 3">DSM 7382</strain>
    </source>
</reference>
<evidence type="ECO:0000256" key="1">
    <source>
        <dbReference type="SAM" id="Phobius"/>
    </source>
</evidence>
<dbReference type="EMBL" id="JASBNA010000006">
    <property type="protein sequence ID" value="KAK7690451.1"/>
    <property type="molecule type" value="Genomic_DNA"/>
</dbReference>
<dbReference type="AlphaFoldDB" id="A0AAW0GLI9"/>
<gene>
    <name evidence="2" type="ORF">QCA50_005549</name>
</gene>
<keyword evidence="1" id="KW-0472">Membrane</keyword>
<keyword evidence="1" id="KW-1133">Transmembrane helix</keyword>
<evidence type="ECO:0000313" key="3">
    <source>
        <dbReference type="Proteomes" id="UP001385951"/>
    </source>
</evidence>
<keyword evidence="1" id="KW-0812">Transmembrane</keyword>
<sequence length="139" mass="15774">MLLEDSLIGLLLLPVMGGLDLFYLRYFKMNNPLPTAFDLISSILMNDFIYTLRLIFPITESVQSSLHPASIGEQSNVQRTNEEAVDINAWLGHREGFADPFKDMEEIDIVDEVYWGDKGRRSCDVKSQCSGFTTNFSPM</sequence>
<protein>
    <submittedName>
        <fullName evidence="2">Uncharacterized protein</fullName>
    </submittedName>
</protein>
<organism evidence="2 3">
    <name type="scientific">Cerrena zonata</name>
    <dbReference type="NCBI Taxonomy" id="2478898"/>
    <lineage>
        <taxon>Eukaryota</taxon>
        <taxon>Fungi</taxon>
        <taxon>Dikarya</taxon>
        <taxon>Basidiomycota</taxon>
        <taxon>Agaricomycotina</taxon>
        <taxon>Agaricomycetes</taxon>
        <taxon>Polyporales</taxon>
        <taxon>Cerrenaceae</taxon>
        <taxon>Cerrena</taxon>
    </lineage>
</organism>
<feature type="transmembrane region" description="Helical" evidence="1">
    <location>
        <begin position="6"/>
        <end position="24"/>
    </location>
</feature>
<accession>A0AAW0GLI9</accession>
<keyword evidence="3" id="KW-1185">Reference proteome</keyword>